<proteinExistence type="predicted"/>
<gene>
    <name evidence="1" type="ORF">A0J61_11478</name>
</gene>
<name>A0A1C7MUF7_9FUNG</name>
<dbReference type="EMBL" id="LUGH01002087">
    <property type="protein sequence ID" value="OBZ80473.1"/>
    <property type="molecule type" value="Genomic_DNA"/>
</dbReference>
<evidence type="ECO:0000313" key="1">
    <source>
        <dbReference type="EMBL" id="OBZ80473.1"/>
    </source>
</evidence>
<dbReference type="Proteomes" id="UP000093000">
    <property type="component" value="Unassembled WGS sequence"/>
</dbReference>
<dbReference type="InParanoid" id="A0A1C7MUF7"/>
<dbReference type="AlphaFoldDB" id="A0A1C7MUF7"/>
<keyword evidence="2" id="KW-1185">Reference proteome</keyword>
<organism evidence="1 2">
    <name type="scientific">Choanephora cucurbitarum</name>
    <dbReference type="NCBI Taxonomy" id="101091"/>
    <lineage>
        <taxon>Eukaryota</taxon>
        <taxon>Fungi</taxon>
        <taxon>Fungi incertae sedis</taxon>
        <taxon>Mucoromycota</taxon>
        <taxon>Mucoromycotina</taxon>
        <taxon>Mucoromycetes</taxon>
        <taxon>Mucorales</taxon>
        <taxon>Mucorineae</taxon>
        <taxon>Choanephoraceae</taxon>
        <taxon>Choanephoroideae</taxon>
        <taxon>Choanephora</taxon>
    </lineage>
</organism>
<evidence type="ECO:0000313" key="2">
    <source>
        <dbReference type="Proteomes" id="UP000093000"/>
    </source>
</evidence>
<protein>
    <submittedName>
        <fullName evidence="1">Uncharacterized protein</fullName>
    </submittedName>
</protein>
<reference evidence="1 2" key="1">
    <citation type="submission" date="2016-03" db="EMBL/GenBank/DDBJ databases">
        <title>Choanephora cucurbitarum.</title>
        <authorList>
            <person name="Min B."/>
            <person name="Park H."/>
            <person name="Park J.-H."/>
            <person name="Shin H.-D."/>
            <person name="Choi I.-G."/>
        </authorList>
    </citation>
    <scope>NUCLEOTIDE SEQUENCE [LARGE SCALE GENOMIC DNA]</scope>
    <source>
        <strain evidence="1 2">KUS-F28377</strain>
    </source>
</reference>
<accession>A0A1C7MUF7</accession>
<comment type="caution">
    <text evidence="1">The sequence shown here is derived from an EMBL/GenBank/DDBJ whole genome shotgun (WGS) entry which is preliminary data.</text>
</comment>
<sequence length="32" mass="3803">MNLPRKSKAREFLKAELLTALKRNCWTILTKK</sequence>